<dbReference type="Proteomes" id="UP001501788">
    <property type="component" value="Unassembled WGS sequence"/>
</dbReference>
<dbReference type="InterPro" id="IPR008772">
    <property type="entry name" value="Phosphonate_metab_PhnH"/>
</dbReference>
<organism evidence="1 2">
    <name type="scientific">Acidovorax lacteus</name>
    <dbReference type="NCBI Taxonomy" id="1924988"/>
    <lineage>
        <taxon>Bacteria</taxon>
        <taxon>Pseudomonadati</taxon>
        <taxon>Pseudomonadota</taxon>
        <taxon>Betaproteobacteria</taxon>
        <taxon>Burkholderiales</taxon>
        <taxon>Comamonadaceae</taxon>
        <taxon>Acidovorax</taxon>
    </lineage>
</organism>
<dbReference type="Gene3D" id="3.40.50.11310">
    <property type="entry name" value="Bacterial phosphonate metabolism protein PhnH"/>
    <property type="match status" value="1"/>
</dbReference>
<dbReference type="EMBL" id="BAABEX010000031">
    <property type="protein sequence ID" value="GAA4430256.1"/>
    <property type="molecule type" value="Genomic_DNA"/>
</dbReference>
<keyword evidence="2" id="KW-1185">Reference proteome</keyword>
<dbReference type="SUPFAM" id="SSF159709">
    <property type="entry name" value="PhnH-like"/>
    <property type="match status" value="1"/>
</dbReference>
<comment type="caution">
    <text evidence="1">The sequence shown here is derived from an EMBL/GenBank/DDBJ whole genome shotgun (WGS) entry which is preliminary data.</text>
</comment>
<accession>A0ABP8LII4</accession>
<reference evidence="2" key="1">
    <citation type="journal article" date="2019" name="Int. J. Syst. Evol. Microbiol.">
        <title>The Global Catalogue of Microorganisms (GCM) 10K type strain sequencing project: providing services to taxonomists for standard genome sequencing and annotation.</title>
        <authorList>
            <consortium name="The Broad Institute Genomics Platform"/>
            <consortium name="The Broad Institute Genome Sequencing Center for Infectious Disease"/>
            <person name="Wu L."/>
            <person name="Ma J."/>
        </authorList>
    </citation>
    <scope>NUCLEOTIDE SEQUENCE [LARGE SCALE GENOMIC DNA]</scope>
    <source>
        <strain evidence="2">JCM 31890</strain>
    </source>
</reference>
<gene>
    <name evidence="1" type="primary">phnH</name>
    <name evidence="1" type="ORF">GCM10023090_31390</name>
</gene>
<dbReference type="GO" id="GO:0016829">
    <property type="term" value="F:lyase activity"/>
    <property type="evidence" value="ECO:0007669"/>
    <property type="project" value="UniProtKB-KW"/>
</dbReference>
<keyword evidence="1" id="KW-0456">Lyase</keyword>
<evidence type="ECO:0000313" key="2">
    <source>
        <dbReference type="Proteomes" id="UP001501788"/>
    </source>
</evidence>
<dbReference type="Pfam" id="PF05845">
    <property type="entry name" value="PhnH"/>
    <property type="match status" value="1"/>
</dbReference>
<dbReference type="InterPro" id="IPR038058">
    <property type="entry name" value="PhnH-like_sp"/>
</dbReference>
<protein>
    <submittedName>
        <fullName evidence="1">Phosphonate C-P lyase system protein PhnH</fullName>
    </submittedName>
</protein>
<evidence type="ECO:0000313" key="1">
    <source>
        <dbReference type="EMBL" id="GAA4430256.1"/>
    </source>
</evidence>
<dbReference type="NCBIfam" id="TIGR03292">
    <property type="entry name" value="PhnH_redo"/>
    <property type="match status" value="1"/>
</dbReference>
<sequence>MKHDELQRVRPGFDDLAHGSQAVFRCALDALSRPGRAVAVPAVAPHPGVGHTAAALLLLALLDNDCTLWLSPHLAGSDAEAWLRFHTGCRVVADPAAARFAWLAAGDAWPPLGAFHAGTDLDPDQAATCVIEVDLPAAASAGAQTWNLQGPGIQDIQTLHTRGLPPAFEAERAALQSAFPRGVDVFLASDTHLVGLPRTTALRAEHTLAQEA</sequence>
<dbReference type="RefSeq" id="WP_345067486.1">
    <property type="nucleotide sequence ID" value="NZ_BAABEX010000031.1"/>
</dbReference>
<name>A0ABP8LII4_9BURK</name>
<proteinExistence type="predicted"/>
<dbReference type="PIRSF" id="PIRSF020680">
    <property type="entry name" value="PhnH"/>
    <property type="match status" value="1"/>
</dbReference>